<keyword evidence="2" id="KW-1185">Reference proteome</keyword>
<dbReference type="InterPro" id="IPR027417">
    <property type="entry name" value="P-loop_NTPase"/>
</dbReference>
<dbReference type="Pfam" id="PF13177">
    <property type="entry name" value="DNA_pol3_delta2"/>
    <property type="match status" value="1"/>
</dbReference>
<name>A0A4P7VND8_9BACT</name>
<dbReference type="Gene3D" id="3.40.50.300">
    <property type="entry name" value="P-loop containing nucleotide triphosphate hydrolases"/>
    <property type="match status" value="1"/>
</dbReference>
<protein>
    <submittedName>
        <fullName evidence="1">DNA polymerase III subunit delta</fullName>
    </submittedName>
</protein>
<dbReference type="GO" id="GO:0006261">
    <property type="term" value="P:DNA-templated DNA replication"/>
    <property type="evidence" value="ECO:0007669"/>
    <property type="project" value="TreeGrafter"/>
</dbReference>
<dbReference type="Proteomes" id="UP000297031">
    <property type="component" value="Chromosome"/>
</dbReference>
<evidence type="ECO:0000313" key="2">
    <source>
        <dbReference type="Proteomes" id="UP000297031"/>
    </source>
</evidence>
<proteinExistence type="predicted"/>
<dbReference type="SUPFAM" id="SSF52540">
    <property type="entry name" value="P-loop containing nucleoside triphosphate hydrolases"/>
    <property type="match status" value="1"/>
</dbReference>
<gene>
    <name evidence="1" type="ORF">E7746_05200</name>
</gene>
<dbReference type="KEGG" id="mgod:E7746_05200"/>
<reference evidence="1 2" key="1">
    <citation type="submission" date="2019-02" db="EMBL/GenBank/DDBJ databases">
        <title>Isolation and identification of novel species under the genus Muribaculum.</title>
        <authorList>
            <person name="Miyake S."/>
            <person name="Ding Y."/>
            <person name="Low A."/>
            <person name="Soh M."/>
            <person name="Seedorf H."/>
        </authorList>
    </citation>
    <scope>NUCLEOTIDE SEQUENCE [LARGE SCALE GENOMIC DNA]</scope>
    <source>
        <strain evidence="1 2">TLL-A4</strain>
    </source>
</reference>
<dbReference type="EMBL" id="CP039393">
    <property type="protein sequence ID" value="QCD35331.1"/>
    <property type="molecule type" value="Genomic_DNA"/>
</dbReference>
<dbReference type="PANTHER" id="PTHR11669">
    <property type="entry name" value="REPLICATION FACTOR C / DNA POLYMERASE III GAMMA-TAU SUBUNIT"/>
    <property type="match status" value="1"/>
</dbReference>
<accession>A0A4P7VND8</accession>
<dbReference type="InterPro" id="IPR050238">
    <property type="entry name" value="DNA_Rep/Repair_Clamp_Loader"/>
</dbReference>
<dbReference type="PANTHER" id="PTHR11669:SF8">
    <property type="entry name" value="DNA POLYMERASE III SUBUNIT DELTA"/>
    <property type="match status" value="1"/>
</dbReference>
<evidence type="ECO:0000313" key="1">
    <source>
        <dbReference type="EMBL" id="QCD35331.1"/>
    </source>
</evidence>
<organism evidence="1 2">
    <name type="scientific">Muribaculum gordoncarteri</name>
    <dbReference type="NCBI Taxonomy" id="2530390"/>
    <lineage>
        <taxon>Bacteria</taxon>
        <taxon>Pseudomonadati</taxon>
        <taxon>Bacteroidota</taxon>
        <taxon>Bacteroidia</taxon>
        <taxon>Bacteroidales</taxon>
        <taxon>Muribaculaceae</taxon>
        <taxon>Muribaculum</taxon>
    </lineage>
</organism>
<dbReference type="OrthoDB" id="9811073at2"/>
<dbReference type="AlphaFoldDB" id="A0A4P7VND8"/>
<dbReference type="RefSeq" id="WP_136410078.1">
    <property type="nucleotide sequence ID" value="NZ_CP039393.1"/>
</dbReference>
<sequence>MKFSDIPSHESAKQRLRDMIDNNRIPHALLLEGPAGIGKFALARAAAQYIHCENRIDGDSCGKCAACLQHQSFNHIDTHFVFPVVKRKNSSGAVVSDDYIGEWRDFLRDNPYMDFQQWLVSLDSPNAQPAIYVSESEQLVHKLSFTAHRARYKVVLLWLPERLNVDASNKLLKQIEEPFGDTLFIMVSNNAKAILPTIYSRTQRIELKRLPDDVIANSLITRYSIDETDAMALAHNAEGNMIKAINSISLSKESHRFLELFMELMRQSYQRHVKELKAWATDVASLGREQELRFLDYCQRLIRENFIYNLNVPQLNYLNREEASFSKNFARFINERNVIDIVTELDNASKDIAGNGNGKIVMFDLAIKMILLLKR</sequence>